<name>A0A9X1PZV9_STRM4</name>
<protein>
    <submittedName>
        <fullName evidence="2">Uncharacterized protein</fullName>
    </submittedName>
</protein>
<dbReference type="Proteomes" id="UP001139384">
    <property type="component" value="Unassembled WGS sequence"/>
</dbReference>
<feature type="compositionally biased region" description="Basic and acidic residues" evidence="1">
    <location>
        <begin position="48"/>
        <end position="58"/>
    </location>
</feature>
<sequence>MTTQVRKASTVRRPETGWAKARRLRGREIRTCVRAMATDGDGGQPRGGPEDNIVKGDD</sequence>
<reference evidence="2" key="1">
    <citation type="submission" date="2022-01" db="EMBL/GenBank/DDBJ databases">
        <title>Draft Genome Sequences of Seven Type Strains of the Genus Streptomyces.</title>
        <authorList>
            <person name="Aziz S."/>
            <person name="Coretto E."/>
            <person name="Chronakova A."/>
            <person name="Sproer C."/>
            <person name="Huber K."/>
            <person name="Nouioui I."/>
            <person name="Gross H."/>
        </authorList>
    </citation>
    <scope>NUCLEOTIDE SEQUENCE</scope>
    <source>
        <strain evidence="2">DSM 103493</strain>
    </source>
</reference>
<accession>A0A9X1PZV9</accession>
<evidence type="ECO:0000256" key="1">
    <source>
        <dbReference type="SAM" id="MobiDB-lite"/>
    </source>
</evidence>
<dbReference type="AlphaFoldDB" id="A0A9X1PZV9"/>
<feature type="region of interest" description="Disordered" evidence="1">
    <location>
        <begin position="35"/>
        <end position="58"/>
    </location>
</feature>
<gene>
    <name evidence="2" type="ORF">L0P92_18255</name>
</gene>
<evidence type="ECO:0000313" key="2">
    <source>
        <dbReference type="EMBL" id="MCF1595505.1"/>
    </source>
</evidence>
<dbReference type="EMBL" id="JAKEIP010000067">
    <property type="protein sequence ID" value="MCF1595505.1"/>
    <property type="molecule type" value="Genomic_DNA"/>
</dbReference>
<keyword evidence="3" id="KW-1185">Reference proteome</keyword>
<comment type="caution">
    <text evidence="2">The sequence shown here is derived from an EMBL/GenBank/DDBJ whole genome shotgun (WGS) entry which is preliminary data.</text>
</comment>
<dbReference type="RefSeq" id="WP_234763805.1">
    <property type="nucleotide sequence ID" value="NZ_JAKEIP010000067.1"/>
</dbReference>
<evidence type="ECO:0000313" key="3">
    <source>
        <dbReference type="Proteomes" id="UP001139384"/>
    </source>
</evidence>
<proteinExistence type="predicted"/>
<organism evidence="2 3">
    <name type="scientific">Streptomyces muensis</name>
    <dbReference type="NCBI Taxonomy" id="1077944"/>
    <lineage>
        <taxon>Bacteria</taxon>
        <taxon>Bacillati</taxon>
        <taxon>Actinomycetota</taxon>
        <taxon>Actinomycetes</taxon>
        <taxon>Kitasatosporales</taxon>
        <taxon>Streptomycetaceae</taxon>
        <taxon>Streptomyces</taxon>
    </lineage>
</organism>